<reference evidence="6 7" key="1">
    <citation type="submission" date="2018-11" db="EMBL/GenBank/DDBJ databases">
        <title>Genomes From Bacteria Associated with the Canine Oral Cavity: a Test Case for Automated Genome-Based Taxonomic Assignment.</title>
        <authorList>
            <person name="Coil D.A."/>
            <person name="Jospin G."/>
            <person name="Darling A.E."/>
            <person name="Wallis C."/>
            <person name="Davis I.J."/>
            <person name="Harris S."/>
            <person name="Eisen J.A."/>
            <person name="Holcombe L.J."/>
            <person name="O'Flynn C."/>
        </authorList>
    </citation>
    <scope>NUCLEOTIDE SEQUENCE [LARGE SCALE GENOMIC DNA]</scope>
    <source>
        <strain evidence="6 7">OH770</strain>
    </source>
</reference>
<keyword evidence="3" id="KW-0624">Polysaccharide degradation</keyword>
<proteinExistence type="predicted"/>
<dbReference type="PROSITE" id="PS50853">
    <property type="entry name" value="FN3"/>
    <property type="match status" value="2"/>
</dbReference>
<dbReference type="Pfam" id="PF00041">
    <property type="entry name" value="fn3"/>
    <property type="match status" value="2"/>
</dbReference>
<gene>
    <name evidence="6" type="ORF">EII11_05655</name>
</gene>
<dbReference type="PANTHER" id="PTHR13817:SF73">
    <property type="entry name" value="FIBRONECTIN TYPE-III DOMAIN-CONTAINING PROTEIN"/>
    <property type="match status" value="1"/>
</dbReference>
<accession>A0A3P1SEA7</accession>
<evidence type="ECO:0000313" key="7">
    <source>
        <dbReference type="Proteomes" id="UP000280444"/>
    </source>
</evidence>
<dbReference type="InterPro" id="IPR036116">
    <property type="entry name" value="FN3_sf"/>
</dbReference>
<keyword evidence="1" id="KW-0677">Repeat</keyword>
<organism evidence="6 7">
    <name type="scientific">Schaalia canis</name>
    <dbReference type="NCBI Taxonomy" id="100469"/>
    <lineage>
        <taxon>Bacteria</taxon>
        <taxon>Bacillati</taxon>
        <taxon>Actinomycetota</taxon>
        <taxon>Actinomycetes</taxon>
        <taxon>Actinomycetales</taxon>
        <taxon>Actinomycetaceae</taxon>
        <taxon>Schaalia</taxon>
    </lineage>
</organism>
<evidence type="ECO:0000256" key="3">
    <source>
        <dbReference type="ARBA" id="ARBA00023326"/>
    </source>
</evidence>
<dbReference type="OrthoDB" id="5241356at2"/>
<sequence>MARSSRVRKVAGVSATVGAVTSLVVALLNPGVHTTEVDLNDGGVWVTNANLRLVAHLNYPARLLDTGLRAASAVFNVFQNGEQVLLSDGEASTLTGIDVSNAALTTPVEYAGMATTAGGPTVAITDGVSGKVWIQDAAAPASFLPEETDPDVTEMPGALTAVGLDGSVHVASSAGSKLVSVIPKGQVKETVEHDLSGSGINGDSTLQVAAVGSTPVVLDRNTSTLIFADGKTQVLEGKNLTLQESGPQAESVLVASDAALLEVPMGGGTVTTYPAMEQAGNPSRPVRHQSCMYGAWAGTGAFLRQCAVEEDTVALTVDTMKSAEQAVFRVNRDVIVLNDVKSGGLWLPDENMLLVDNWDQIESTIESEDDTEEESPDETEQTLLPERSEQNTPPVAVDDEFGVRAGRTAILPVLQNDSDIDGDFLTAIAVSQPSIGEVVSARDGSVLQIHVAPDASGAASFEYEVSDGRGGTAKARVTLSVHGDDVNSPPTQTIVPTISLGTGRKATINALANWVDPDGDPFYLESATAPAGISVRTHVNGSVDVAEIGHGPGKDQVTLFVSDGRDTGEGQIVVNVKESGNEAPVANADHVIVRQGSSTSFSPLTNDTDPNGDPLRLVQIENSPAGVTATMDGAAGTISIQGNAVGTYYLGYVITDGPATGPGVIRIDVIDAATEAPPSAEPDLGVLPEGGQVLVDLLANDSDPTGGVLTVQKLDVPATSPLVVALINNQMVRVTAPRGLNGPETFSYTVSNGVASATATVTVLPKPAQTGNEPPELNDDQIIVRAGDVASVAVLANDRSPAGLKLTVSNDLQHEIKPDLGTVFISDNVIRVRGGERGGSGKIVYTVHDAMGNVASAVVNLVVVAMDADTNTAPRPKDLTARTIAGREVDILVPLDNIDPEGDSVSLVGLASAPKLGTVTQEGTLLRYTAAEDAKGTDSFTYLVEDRLGKQASATVRVGVAPRAGTNQNPVALPDQVQVRPKTKVAVAVLSNDIDPDGDDVVLEKDSLSSQTAGLDLSERSGRVVVVAPEAEGSHVISYAVSDRKGGSAQGILTVIVKNEAPELAPIARDDSVTSEDLQTAENNAVTVPVLVNDEDPDGDIADATISSSDANVRVNTDGTVSVSLTPEAQILIYTVTDPTGKKASAVIRVPGTDITRPTVDTTSVPIKVKAGQKKEIPINDHIIARDGRSVLITSNDKVSAGLGTNGDPLVKDAKTLVFTAKEDFSGLTSITLEVTDGKDLNDSEGRTAVVTLPIEVEPADNRPPTFTPTAVEVAPGEEAAVADLALMVTDPDKDDPASMSYTIVGNAPAGLSASVSGTKLSVSAPADAQRGSAGSLRISVDDRRGGTTEADVPVTIVSSSRPLIQTSEAQVTLDAGKSTTVDVTQYATNPFQDQGAITLVGAPSAGEGGAVTANGTQLSISANTGFNGTFTVSYTVVDVTKDPSREVRGIVTATVRDKPGAPTNASVVSNSSGTAQVSWTAGPANGTPITGFTVTDHTQGDTQECGLVTTCLIPNRKNGVEHTFSVTATNEVGVSEASNQATTMIDIEPEAPAAPTLKAGDRELTVSWQPPHNEGSALIDYEVTLSPAGTQTVSASNQSVTFTGLTNGAEYVATVTARNGKGSSPASQASPAMVPYGAPGPVGSLAASYGGLGSGTGQVASVDVSWTRPANINGREIEYYTVSAGGVTKTVQAPATSTSLEGVGFNAEQVQFTVTATNDGANAVARTSEAANVSTWVVGQPLPPSIASVRATGENNQVRIEYSGSPAGQGWSPGQLRYEWSAGGGWAPLDGSVLSGNGLSNGQATTVRIRAVGEKTGSAVYSTEVASASVSPFGPPSNPQVSCWAGGVGWVDCTWKGSTNGGRGTQLVLSGSASETIAHSAEGHRPFNVGEGNRGQLCVQAVQTSDELGRRTSETVCAEANARSYGRYYSVDRFGGTHNISGYVPNCGAGCQWVRIRLEDWPPHSQVKCWTTGAWSKNLGDDDEIITVDSNGFYHSIPPFFGAGIFAAADRYLVNVHCEGNRR</sequence>
<evidence type="ECO:0000256" key="4">
    <source>
        <dbReference type="SAM" id="MobiDB-lite"/>
    </source>
</evidence>
<name>A0A3P1SEA7_9ACTO</name>
<keyword evidence="2" id="KW-0378">Hydrolase</keyword>
<dbReference type="Gene3D" id="2.60.40.10">
    <property type="entry name" value="Immunoglobulins"/>
    <property type="match status" value="3"/>
</dbReference>
<dbReference type="InterPro" id="IPR013783">
    <property type="entry name" value="Ig-like_fold"/>
</dbReference>
<dbReference type="GO" id="GO:0000272">
    <property type="term" value="P:polysaccharide catabolic process"/>
    <property type="evidence" value="ECO:0007669"/>
    <property type="project" value="UniProtKB-KW"/>
</dbReference>
<evidence type="ECO:0000313" key="6">
    <source>
        <dbReference type="EMBL" id="RRC95364.1"/>
    </source>
</evidence>
<dbReference type="InterPro" id="IPR050964">
    <property type="entry name" value="Striated_Muscle_Regulatory"/>
</dbReference>
<dbReference type="RefSeq" id="WP_124869910.1">
    <property type="nucleotide sequence ID" value="NZ_RQZF01000004.1"/>
</dbReference>
<comment type="caution">
    <text evidence="6">The sequence shown here is derived from an EMBL/GenBank/DDBJ whole genome shotgun (WGS) entry which is preliminary data.</text>
</comment>
<keyword evidence="3" id="KW-0119">Carbohydrate metabolism</keyword>
<dbReference type="SUPFAM" id="SSF49265">
    <property type="entry name" value="Fibronectin type III"/>
    <property type="match status" value="1"/>
</dbReference>
<evidence type="ECO:0000259" key="5">
    <source>
        <dbReference type="PROSITE" id="PS50853"/>
    </source>
</evidence>
<evidence type="ECO:0000256" key="1">
    <source>
        <dbReference type="ARBA" id="ARBA00022737"/>
    </source>
</evidence>
<dbReference type="SMART" id="SM00060">
    <property type="entry name" value="FN3"/>
    <property type="match status" value="4"/>
</dbReference>
<dbReference type="Gene3D" id="2.60.40.3440">
    <property type="match status" value="1"/>
</dbReference>
<dbReference type="Proteomes" id="UP000280444">
    <property type="component" value="Unassembled WGS sequence"/>
</dbReference>
<dbReference type="CDD" id="cd00063">
    <property type="entry name" value="FN3"/>
    <property type="match status" value="2"/>
</dbReference>
<dbReference type="EMBL" id="RQZF01000004">
    <property type="protein sequence ID" value="RRC95364.1"/>
    <property type="molecule type" value="Genomic_DNA"/>
</dbReference>
<evidence type="ECO:0000256" key="2">
    <source>
        <dbReference type="ARBA" id="ARBA00023295"/>
    </source>
</evidence>
<dbReference type="Pfam" id="PF17963">
    <property type="entry name" value="Big_9"/>
    <property type="match status" value="9"/>
</dbReference>
<dbReference type="NCBIfam" id="NF012211">
    <property type="entry name" value="tand_rpt_95"/>
    <property type="match status" value="2"/>
</dbReference>
<feature type="domain" description="Fibronectin type-III" evidence="5">
    <location>
        <begin position="1549"/>
        <end position="1638"/>
    </location>
</feature>
<keyword evidence="2" id="KW-0326">Glycosidase</keyword>
<protein>
    <submittedName>
        <fullName evidence="6">Fibronectin type III domain-containing protein</fullName>
    </submittedName>
</protein>
<keyword evidence="7" id="KW-1185">Reference proteome</keyword>
<dbReference type="PANTHER" id="PTHR13817">
    <property type="entry name" value="TITIN"/>
    <property type="match status" value="1"/>
</dbReference>
<feature type="region of interest" description="Disordered" evidence="4">
    <location>
        <begin position="365"/>
        <end position="394"/>
    </location>
</feature>
<dbReference type="GO" id="GO:0016798">
    <property type="term" value="F:hydrolase activity, acting on glycosyl bonds"/>
    <property type="evidence" value="ECO:0007669"/>
    <property type="project" value="UniProtKB-KW"/>
</dbReference>
<dbReference type="Gene3D" id="2.60.40.2810">
    <property type="match status" value="1"/>
</dbReference>
<feature type="domain" description="Fibronectin type-III" evidence="5">
    <location>
        <begin position="1462"/>
        <end position="1547"/>
    </location>
</feature>
<feature type="compositionally biased region" description="Acidic residues" evidence="4">
    <location>
        <begin position="365"/>
        <end position="380"/>
    </location>
</feature>
<dbReference type="InterPro" id="IPR003961">
    <property type="entry name" value="FN3_dom"/>
</dbReference>